<dbReference type="RefSeq" id="WP_107847431.1">
    <property type="nucleotide sequence ID" value="NZ_QBKS01000003.1"/>
</dbReference>
<keyword evidence="2" id="KW-0503">Monooxygenase</keyword>
<reference evidence="2 3" key="1">
    <citation type="submission" date="2018-04" db="EMBL/GenBank/DDBJ databases">
        <title>Genomic Encyclopedia of Archaeal and Bacterial Type Strains, Phase II (KMG-II): from individual species to whole genera.</title>
        <authorList>
            <person name="Goeker M."/>
        </authorList>
    </citation>
    <scope>NUCLEOTIDE SEQUENCE [LARGE SCALE GENOMIC DNA]</scope>
    <source>
        <strain evidence="2 3">DSM 100977</strain>
    </source>
</reference>
<dbReference type="InterPro" id="IPR011008">
    <property type="entry name" value="Dimeric_a/b-barrel"/>
</dbReference>
<accession>A0A2T6BCI7</accession>
<dbReference type="InterPro" id="IPR007138">
    <property type="entry name" value="ABM_dom"/>
</dbReference>
<gene>
    <name evidence="2" type="ORF">C8N43_3823</name>
</gene>
<feature type="domain" description="ABM" evidence="1">
    <location>
        <begin position="8"/>
        <end position="69"/>
    </location>
</feature>
<dbReference type="Proteomes" id="UP000243978">
    <property type="component" value="Unassembled WGS sequence"/>
</dbReference>
<dbReference type="SUPFAM" id="SSF54909">
    <property type="entry name" value="Dimeric alpha+beta barrel"/>
    <property type="match status" value="1"/>
</dbReference>
<sequence length="77" mass="8735">MKGGGLFLFATIRPKPQHLDEARAALDDLIPDTPEEPRCLMFASFESISEDGVLLLFENFRDQAELRAHYALEVSFH</sequence>
<protein>
    <submittedName>
        <fullName evidence="2">Antibiotic biosynthesis monooxygenase</fullName>
    </submittedName>
</protein>
<dbReference type="EMBL" id="QBKS01000003">
    <property type="protein sequence ID" value="PTX53780.1"/>
    <property type="molecule type" value="Genomic_DNA"/>
</dbReference>
<dbReference type="GO" id="GO:0004497">
    <property type="term" value="F:monooxygenase activity"/>
    <property type="evidence" value="ECO:0007669"/>
    <property type="project" value="UniProtKB-KW"/>
</dbReference>
<evidence type="ECO:0000259" key="1">
    <source>
        <dbReference type="Pfam" id="PF03992"/>
    </source>
</evidence>
<organism evidence="2 3">
    <name type="scientific">Litoreibacter ponti</name>
    <dbReference type="NCBI Taxonomy" id="1510457"/>
    <lineage>
        <taxon>Bacteria</taxon>
        <taxon>Pseudomonadati</taxon>
        <taxon>Pseudomonadota</taxon>
        <taxon>Alphaproteobacteria</taxon>
        <taxon>Rhodobacterales</taxon>
        <taxon>Roseobacteraceae</taxon>
        <taxon>Litoreibacter</taxon>
    </lineage>
</organism>
<keyword evidence="2" id="KW-0560">Oxidoreductase</keyword>
<name>A0A2T6BCI7_9RHOB</name>
<evidence type="ECO:0000313" key="2">
    <source>
        <dbReference type="EMBL" id="PTX53780.1"/>
    </source>
</evidence>
<dbReference type="Pfam" id="PF03992">
    <property type="entry name" value="ABM"/>
    <property type="match status" value="1"/>
</dbReference>
<proteinExistence type="predicted"/>
<comment type="caution">
    <text evidence="2">The sequence shown here is derived from an EMBL/GenBank/DDBJ whole genome shotgun (WGS) entry which is preliminary data.</text>
</comment>
<evidence type="ECO:0000313" key="3">
    <source>
        <dbReference type="Proteomes" id="UP000243978"/>
    </source>
</evidence>
<keyword evidence="3" id="KW-1185">Reference proteome</keyword>
<dbReference type="AlphaFoldDB" id="A0A2T6BCI7"/>
<dbReference type="Gene3D" id="3.30.70.100">
    <property type="match status" value="1"/>
</dbReference>